<dbReference type="Gene3D" id="3.40.250.10">
    <property type="entry name" value="Rhodanese-like domain"/>
    <property type="match status" value="1"/>
</dbReference>
<dbReference type="PANTHER" id="PTHR43031:SF16">
    <property type="entry name" value="OXIDOREDUCTASE"/>
    <property type="match status" value="1"/>
</dbReference>
<gene>
    <name evidence="3" type="ORF">NIES267_62090</name>
</gene>
<dbReference type="OrthoDB" id="9792975at2"/>
<dbReference type="Proteomes" id="UP000218418">
    <property type="component" value="Chromosome"/>
</dbReference>
<dbReference type="InterPro" id="IPR050229">
    <property type="entry name" value="GlpE_sulfurtransferase"/>
</dbReference>
<proteinExistence type="predicted"/>
<dbReference type="PROSITE" id="PS50206">
    <property type="entry name" value="RHODANESE_3"/>
    <property type="match status" value="1"/>
</dbReference>
<dbReference type="InterPro" id="IPR001763">
    <property type="entry name" value="Rhodanese-like_dom"/>
</dbReference>
<keyword evidence="1" id="KW-0732">Signal</keyword>
<dbReference type="SUPFAM" id="SSF52821">
    <property type="entry name" value="Rhodanese/Cell cycle control phosphatase"/>
    <property type="match status" value="1"/>
</dbReference>
<dbReference type="SMART" id="SM00450">
    <property type="entry name" value="RHOD"/>
    <property type="match status" value="1"/>
</dbReference>
<protein>
    <submittedName>
        <fullName evidence="3">Rhodanese-like domain protein</fullName>
    </submittedName>
</protein>
<dbReference type="InterPro" id="IPR001307">
    <property type="entry name" value="Thiosulphate_STrfase_CS"/>
</dbReference>
<dbReference type="InterPro" id="IPR036873">
    <property type="entry name" value="Rhodanese-like_dom_sf"/>
</dbReference>
<dbReference type="CDD" id="cd00158">
    <property type="entry name" value="RHOD"/>
    <property type="match status" value="1"/>
</dbReference>
<feature type="signal peptide" evidence="1">
    <location>
        <begin position="1"/>
        <end position="32"/>
    </location>
</feature>
<evidence type="ECO:0000256" key="1">
    <source>
        <dbReference type="SAM" id="SignalP"/>
    </source>
</evidence>
<dbReference type="EMBL" id="AP018227">
    <property type="protein sequence ID" value="BAY86698.1"/>
    <property type="molecule type" value="Genomic_DNA"/>
</dbReference>
<keyword evidence="4" id="KW-1185">Reference proteome</keyword>
<feature type="chain" id="PRO_5012012269" evidence="1">
    <location>
        <begin position="33"/>
        <end position="142"/>
    </location>
</feature>
<accession>A0A1Z4M001</accession>
<dbReference type="AlphaFoldDB" id="A0A1Z4M001"/>
<sequence>MKKNKNTCRRFVLLSVLLALCINISACNSSIAGNKQIDTIDAIELIEQIKVDKAPVILDVRSSEEYLEGHVPGAINIEYRELPSRINEINSFSNKKIVVYCERGVRANIAEETLRKAGFSEVLHLEGDMSGWRERGFEVEKS</sequence>
<reference evidence="3 4" key="1">
    <citation type="submission" date="2017-06" db="EMBL/GenBank/DDBJ databases">
        <title>Genome sequencing of cyanobaciteial culture collection at National Institute for Environmental Studies (NIES).</title>
        <authorList>
            <person name="Hirose Y."/>
            <person name="Shimura Y."/>
            <person name="Fujisawa T."/>
            <person name="Nakamura Y."/>
            <person name="Kawachi M."/>
        </authorList>
    </citation>
    <scope>NUCLEOTIDE SEQUENCE [LARGE SCALE GENOMIC DNA]</scope>
    <source>
        <strain evidence="3 4">NIES-267</strain>
    </source>
</reference>
<evidence type="ECO:0000313" key="3">
    <source>
        <dbReference type="EMBL" id="BAY86698.1"/>
    </source>
</evidence>
<dbReference type="PROSITE" id="PS00380">
    <property type="entry name" value="RHODANESE_1"/>
    <property type="match status" value="1"/>
</dbReference>
<organism evidence="3 4">
    <name type="scientific">Calothrix parasitica NIES-267</name>
    <dbReference type="NCBI Taxonomy" id="1973488"/>
    <lineage>
        <taxon>Bacteria</taxon>
        <taxon>Bacillati</taxon>
        <taxon>Cyanobacteriota</taxon>
        <taxon>Cyanophyceae</taxon>
        <taxon>Nostocales</taxon>
        <taxon>Calotrichaceae</taxon>
        <taxon>Calothrix</taxon>
    </lineage>
</organism>
<name>A0A1Z4M001_9CYAN</name>
<dbReference type="GO" id="GO:0004792">
    <property type="term" value="F:thiosulfate-cyanide sulfurtransferase activity"/>
    <property type="evidence" value="ECO:0007669"/>
    <property type="project" value="InterPro"/>
</dbReference>
<feature type="domain" description="Rhodanese" evidence="2">
    <location>
        <begin position="51"/>
        <end position="141"/>
    </location>
</feature>
<dbReference type="PANTHER" id="PTHR43031">
    <property type="entry name" value="FAD-DEPENDENT OXIDOREDUCTASE"/>
    <property type="match status" value="1"/>
</dbReference>
<evidence type="ECO:0000313" key="4">
    <source>
        <dbReference type="Proteomes" id="UP000218418"/>
    </source>
</evidence>
<dbReference type="Pfam" id="PF00581">
    <property type="entry name" value="Rhodanese"/>
    <property type="match status" value="1"/>
</dbReference>
<evidence type="ECO:0000259" key="2">
    <source>
        <dbReference type="PROSITE" id="PS50206"/>
    </source>
</evidence>